<accession>A0A4Y2LLL6</accession>
<dbReference type="EMBL" id="BGPR01006033">
    <property type="protein sequence ID" value="GBN15502.1"/>
    <property type="molecule type" value="Genomic_DNA"/>
</dbReference>
<dbReference type="Proteomes" id="UP000499080">
    <property type="component" value="Unassembled WGS sequence"/>
</dbReference>
<sequence>MGDVPLTKGMVHQPERGRFKRRTWKIPRQMAFVPCFHVLEFPSSIKRVHLLFWSGQPNNVWFRFVWYLMLDLAASIGLLVSESMFLERM</sequence>
<evidence type="ECO:0000313" key="2">
    <source>
        <dbReference type="EMBL" id="GBN15502.1"/>
    </source>
</evidence>
<dbReference type="AlphaFoldDB" id="A0A4Y2LLL6"/>
<organism evidence="2 3">
    <name type="scientific">Araneus ventricosus</name>
    <name type="common">Orbweaver spider</name>
    <name type="synonym">Epeira ventricosa</name>
    <dbReference type="NCBI Taxonomy" id="182803"/>
    <lineage>
        <taxon>Eukaryota</taxon>
        <taxon>Metazoa</taxon>
        <taxon>Ecdysozoa</taxon>
        <taxon>Arthropoda</taxon>
        <taxon>Chelicerata</taxon>
        <taxon>Arachnida</taxon>
        <taxon>Araneae</taxon>
        <taxon>Araneomorphae</taxon>
        <taxon>Entelegynae</taxon>
        <taxon>Araneoidea</taxon>
        <taxon>Araneidae</taxon>
        <taxon>Araneus</taxon>
    </lineage>
</organism>
<keyword evidence="3" id="KW-1185">Reference proteome</keyword>
<evidence type="ECO:0000256" key="1">
    <source>
        <dbReference type="SAM" id="Phobius"/>
    </source>
</evidence>
<feature type="transmembrane region" description="Helical" evidence="1">
    <location>
        <begin position="60"/>
        <end position="80"/>
    </location>
</feature>
<proteinExistence type="predicted"/>
<gene>
    <name evidence="2" type="ORF">AVEN_207671_1</name>
</gene>
<reference evidence="2 3" key="1">
    <citation type="journal article" date="2019" name="Sci. Rep.">
        <title>Orb-weaving spider Araneus ventricosus genome elucidates the spidroin gene catalogue.</title>
        <authorList>
            <person name="Kono N."/>
            <person name="Nakamura H."/>
            <person name="Ohtoshi R."/>
            <person name="Moran D.A.P."/>
            <person name="Shinohara A."/>
            <person name="Yoshida Y."/>
            <person name="Fujiwara M."/>
            <person name="Mori M."/>
            <person name="Tomita M."/>
            <person name="Arakawa K."/>
        </authorList>
    </citation>
    <scope>NUCLEOTIDE SEQUENCE [LARGE SCALE GENOMIC DNA]</scope>
</reference>
<protein>
    <submittedName>
        <fullName evidence="2">Uncharacterized protein</fullName>
    </submittedName>
</protein>
<comment type="caution">
    <text evidence="2">The sequence shown here is derived from an EMBL/GenBank/DDBJ whole genome shotgun (WGS) entry which is preliminary data.</text>
</comment>
<evidence type="ECO:0000313" key="3">
    <source>
        <dbReference type="Proteomes" id="UP000499080"/>
    </source>
</evidence>
<name>A0A4Y2LLL6_ARAVE</name>
<keyword evidence="1" id="KW-1133">Transmembrane helix</keyword>
<keyword evidence="1" id="KW-0472">Membrane</keyword>
<keyword evidence="1" id="KW-0812">Transmembrane</keyword>